<dbReference type="PANTHER" id="PTHR10192:SF5">
    <property type="entry name" value="GEPHYRIN"/>
    <property type="match status" value="1"/>
</dbReference>
<dbReference type="Gene3D" id="3.40.980.10">
    <property type="entry name" value="MoaB/Mog-like domain"/>
    <property type="match status" value="1"/>
</dbReference>
<dbReference type="GO" id="GO:0016740">
    <property type="term" value="F:transferase activity"/>
    <property type="evidence" value="ECO:0007669"/>
    <property type="project" value="UniProtKB-KW"/>
</dbReference>
<dbReference type="SUPFAM" id="SSF63882">
    <property type="entry name" value="MoeA N-terminal region -like"/>
    <property type="match status" value="1"/>
</dbReference>
<dbReference type="InterPro" id="IPR036135">
    <property type="entry name" value="MoeA_linker/N_sf"/>
</dbReference>
<evidence type="ECO:0000256" key="3">
    <source>
        <dbReference type="ARBA" id="ARBA00022505"/>
    </source>
</evidence>
<dbReference type="CDD" id="cd00887">
    <property type="entry name" value="MoeA"/>
    <property type="match status" value="1"/>
</dbReference>
<dbReference type="EC" id="2.10.1.1" evidence="5"/>
<dbReference type="Pfam" id="PF12804">
    <property type="entry name" value="NTP_transf_3"/>
    <property type="match status" value="1"/>
</dbReference>
<dbReference type="InterPro" id="IPR001453">
    <property type="entry name" value="MoaB/Mog_dom"/>
</dbReference>
<keyword evidence="5" id="KW-0460">Magnesium</keyword>
<dbReference type="SUPFAM" id="SSF53218">
    <property type="entry name" value="Molybdenum cofactor biosynthesis proteins"/>
    <property type="match status" value="1"/>
</dbReference>
<evidence type="ECO:0000256" key="5">
    <source>
        <dbReference type="RuleBase" id="RU365090"/>
    </source>
</evidence>
<sequence length="579" mass="59492">MTTLTDVEAVIVAGGRGARMGGVDKPALVVGGRRMLDTALAAVSGCARVTVVGPHRDTLGPTIVQVQEHPEGSGPVAALAAADPSAEFVVTLAADLPFVDARTVVTLLEALSADPEAEAAFAVDDDGRLQFLLAVWHGHCLAARLSALGGSVVNQPMKALLPERYVTVAVPGTADCDTPEDLRAVRAAHDHGTVAADPDHARRLVREALQLLPVRSVPVSESFGATLAAPLVAAEALPPVATSAMDGYAVAGSGPWALRTEVRAAGAGGGFVLHDGEAARIATGAHLPSGATAVVRDEHVRVTENLVTRLPDAPVRDDARSRGEDWQPGFVLAEAGTAVTPAVVSVAASGEVTHVEVRGPVRVHVVVSGDEIRRSGPLREGQTRDSLGPVLQRFLQWCGAEVSSEAHLRDTVDGFDTLLRSTVRADALVIVGATGGGAADHLRGALGRAGARVVVERVRCKPGGSQVAAVLPDGRAVLGLPGNPVAAVATLLVMLPAIIDGRTGRNPAPPLRAPLANASEVAGDITRLLPARQLEDGRWLCDNAIRTAHLAGLIGRGAIAVVPPGATDDDPVELVPLPN</sequence>
<dbReference type="Gene3D" id="3.90.105.10">
    <property type="entry name" value="Molybdopterin biosynthesis moea protein, domain 2"/>
    <property type="match status" value="1"/>
</dbReference>
<keyword evidence="8" id="KW-1185">Reference proteome</keyword>
<protein>
    <recommendedName>
        <fullName evidence="5">Molybdopterin molybdenumtransferase</fullName>
        <ecNumber evidence="5">2.10.1.1</ecNumber>
    </recommendedName>
</protein>
<dbReference type="Pfam" id="PF03453">
    <property type="entry name" value="MoeA_N"/>
    <property type="match status" value="1"/>
</dbReference>
<accession>A0ABU7JVY7</accession>
<comment type="similarity">
    <text evidence="2 5">Belongs to the MoeA family.</text>
</comment>
<gene>
    <name evidence="7" type="ORF">Q8814_19070</name>
</gene>
<evidence type="ECO:0000256" key="2">
    <source>
        <dbReference type="ARBA" id="ARBA00010763"/>
    </source>
</evidence>
<dbReference type="Gene3D" id="2.170.190.11">
    <property type="entry name" value="Molybdopterin biosynthesis moea protein, domain 3"/>
    <property type="match status" value="1"/>
</dbReference>
<comment type="function">
    <text evidence="1 5">Catalyzes the insertion of molybdate into adenylated molybdopterin with the concomitant release of AMP.</text>
</comment>
<keyword evidence="5" id="KW-0501">Molybdenum cofactor biosynthesis</keyword>
<dbReference type="SMART" id="SM00852">
    <property type="entry name" value="MoCF_biosynth"/>
    <property type="match status" value="1"/>
</dbReference>
<name>A0ABU7JVY7_9NOCA</name>
<evidence type="ECO:0000256" key="1">
    <source>
        <dbReference type="ARBA" id="ARBA00002901"/>
    </source>
</evidence>
<dbReference type="PANTHER" id="PTHR10192">
    <property type="entry name" value="MOLYBDOPTERIN BIOSYNTHESIS PROTEIN"/>
    <property type="match status" value="1"/>
</dbReference>
<feature type="domain" description="MoaB/Mog" evidence="6">
    <location>
        <begin position="364"/>
        <end position="501"/>
    </location>
</feature>
<comment type="catalytic activity">
    <reaction evidence="4">
        <text>adenylyl-molybdopterin + molybdate = Mo-molybdopterin + AMP + H(+)</text>
        <dbReference type="Rhea" id="RHEA:35047"/>
        <dbReference type="ChEBI" id="CHEBI:15378"/>
        <dbReference type="ChEBI" id="CHEBI:36264"/>
        <dbReference type="ChEBI" id="CHEBI:62727"/>
        <dbReference type="ChEBI" id="CHEBI:71302"/>
        <dbReference type="ChEBI" id="CHEBI:456215"/>
        <dbReference type="EC" id="2.10.1.1"/>
    </reaction>
</comment>
<keyword evidence="5" id="KW-0479">Metal-binding</keyword>
<dbReference type="Gene3D" id="3.90.550.10">
    <property type="entry name" value="Spore Coat Polysaccharide Biosynthesis Protein SpsA, Chain A"/>
    <property type="match status" value="1"/>
</dbReference>
<evidence type="ECO:0000313" key="8">
    <source>
        <dbReference type="Proteomes" id="UP001331936"/>
    </source>
</evidence>
<evidence type="ECO:0000259" key="6">
    <source>
        <dbReference type="SMART" id="SM00852"/>
    </source>
</evidence>
<comment type="caution">
    <text evidence="7">The sequence shown here is derived from an EMBL/GenBank/DDBJ whole genome shotgun (WGS) entry which is preliminary data.</text>
</comment>
<dbReference type="SUPFAM" id="SSF53448">
    <property type="entry name" value="Nucleotide-diphospho-sugar transferases"/>
    <property type="match status" value="1"/>
</dbReference>
<proteinExistence type="inferred from homology"/>
<dbReference type="Pfam" id="PF00994">
    <property type="entry name" value="MoCF_biosynth"/>
    <property type="match status" value="1"/>
</dbReference>
<dbReference type="EMBL" id="JAUZMZ010000126">
    <property type="protein sequence ID" value="MEE2034189.1"/>
    <property type="molecule type" value="Genomic_DNA"/>
</dbReference>
<dbReference type="InterPro" id="IPR036425">
    <property type="entry name" value="MoaB/Mog-like_dom_sf"/>
</dbReference>
<keyword evidence="3 5" id="KW-0500">Molybdenum</keyword>
<keyword evidence="5 7" id="KW-0808">Transferase</keyword>
<dbReference type="Proteomes" id="UP001331936">
    <property type="component" value="Unassembled WGS sequence"/>
</dbReference>
<dbReference type="InterPro" id="IPR005110">
    <property type="entry name" value="MoeA_linker/N"/>
</dbReference>
<organism evidence="7 8">
    <name type="scientific">Rhodococcus chondri</name>
    <dbReference type="NCBI Taxonomy" id="3065941"/>
    <lineage>
        <taxon>Bacteria</taxon>
        <taxon>Bacillati</taxon>
        <taxon>Actinomycetota</taxon>
        <taxon>Actinomycetes</taxon>
        <taxon>Mycobacteriales</taxon>
        <taxon>Nocardiaceae</taxon>
        <taxon>Rhodococcus</taxon>
    </lineage>
</organism>
<dbReference type="InterPro" id="IPR029044">
    <property type="entry name" value="Nucleotide-diphossugar_trans"/>
</dbReference>
<dbReference type="InterPro" id="IPR038987">
    <property type="entry name" value="MoeA-like"/>
</dbReference>
<dbReference type="RefSeq" id="WP_330153560.1">
    <property type="nucleotide sequence ID" value="NZ_JAUZMZ010000126.1"/>
</dbReference>
<dbReference type="InterPro" id="IPR036688">
    <property type="entry name" value="MoeA_C_domain_IV_sf"/>
</dbReference>
<comment type="cofactor">
    <cofactor evidence="5">
        <name>Mg(2+)</name>
        <dbReference type="ChEBI" id="CHEBI:18420"/>
    </cofactor>
</comment>
<comment type="pathway">
    <text evidence="5">Cofactor biosynthesis; molybdopterin biosynthesis.</text>
</comment>
<reference evidence="7 8" key="1">
    <citation type="submission" date="2023-08" db="EMBL/GenBank/DDBJ databases">
        <authorList>
            <person name="Girao M."/>
            <person name="Carvalho M.F."/>
        </authorList>
    </citation>
    <scope>NUCLEOTIDE SEQUENCE [LARGE SCALE GENOMIC DNA]</scope>
    <source>
        <strain evidence="7 8">CC-R104</strain>
    </source>
</reference>
<dbReference type="InterPro" id="IPR025877">
    <property type="entry name" value="MobA-like_NTP_Trfase"/>
</dbReference>
<evidence type="ECO:0000256" key="4">
    <source>
        <dbReference type="ARBA" id="ARBA00047317"/>
    </source>
</evidence>
<dbReference type="Gene3D" id="2.40.340.10">
    <property type="entry name" value="MoeA, C-terminal, domain IV"/>
    <property type="match status" value="1"/>
</dbReference>
<evidence type="ECO:0000313" key="7">
    <source>
        <dbReference type="EMBL" id="MEE2034189.1"/>
    </source>
</evidence>